<dbReference type="InterPro" id="IPR048279">
    <property type="entry name" value="MdtK-like"/>
</dbReference>
<sequence length="462" mass="50747">MNVKTYQNETNNAIPNGLLSKVAKLAIPVAIQSALVAILAIADVLMVSDFGKEATASVGIASKWQFVAVMIIAGMSSANGILVAQYWGKNDRSSAKTITMLALHCGIKILIPVTLIMTLFSSYLMMLQTSDTKVIELGATYLWYSFPVLILTHMISISESAMRSSGDTMTPLCLGTVTIFINIALNFWLIKGGFGVPAMGVAGAALATTLSRLLQVGLIFMVLYRRQHWLFTTTTLVLSRSKKLWHSYKKLVIPSTASALVWACGTLTYQIVFGQMGTTELAVFSLLGPFESLCYSLFFGLSVACSVLLGQAMGKDDFAQAQQMSTFFIKIVLVVGVGTCLLLLQGQDQLLSWLHLSSDELAPLASPALLVLCCALWLRMLNMLIINGILRAGGDNLFCLRMDFISMWMVGVPLTAIAAFVLNWDFQYVYMMMLSEEIIKFSLCFSRYCKRHWLKNLTIVNA</sequence>
<feature type="transmembrane region" description="Helical" evidence="10">
    <location>
        <begin position="293"/>
        <end position="314"/>
    </location>
</feature>
<feature type="transmembrane region" description="Helical" evidence="10">
    <location>
        <begin position="25"/>
        <end position="46"/>
    </location>
</feature>
<reference evidence="12" key="1">
    <citation type="journal article" date="2019" name="Int. J. Syst. Evol. Microbiol.">
        <title>The Global Catalogue of Microorganisms (GCM) 10K type strain sequencing project: providing services to taxonomists for standard genome sequencing and annotation.</title>
        <authorList>
            <consortium name="The Broad Institute Genomics Platform"/>
            <consortium name="The Broad Institute Genome Sequencing Center for Infectious Disease"/>
            <person name="Wu L."/>
            <person name="Ma J."/>
        </authorList>
    </citation>
    <scope>NUCLEOTIDE SEQUENCE [LARGE SCALE GENOMIC DNA]</scope>
    <source>
        <strain evidence="12">NBRC 103166</strain>
    </source>
</reference>
<dbReference type="RefSeq" id="WP_284204858.1">
    <property type="nucleotide sequence ID" value="NZ_BSPQ01000015.1"/>
</dbReference>
<dbReference type="Pfam" id="PF01554">
    <property type="entry name" value="MatE"/>
    <property type="match status" value="2"/>
</dbReference>
<feature type="transmembrane region" description="Helical" evidence="10">
    <location>
        <begin position="251"/>
        <end position="273"/>
    </location>
</feature>
<feature type="transmembrane region" description="Helical" evidence="10">
    <location>
        <begin position="402"/>
        <end position="422"/>
    </location>
</feature>
<evidence type="ECO:0000256" key="10">
    <source>
        <dbReference type="SAM" id="Phobius"/>
    </source>
</evidence>
<keyword evidence="3" id="KW-0050">Antiport</keyword>
<proteinExistence type="predicted"/>
<evidence type="ECO:0000256" key="9">
    <source>
        <dbReference type="ARBA" id="ARBA00031636"/>
    </source>
</evidence>
<feature type="transmembrane region" description="Helical" evidence="10">
    <location>
        <begin position="169"/>
        <end position="190"/>
    </location>
</feature>
<evidence type="ECO:0000256" key="8">
    <source>
        <dbReference type="ARBA" id="ARBA00023136"/>
    </source>
</evidence>
<accession>A0ABQ6E2T8</accession>
<keyword evidence="7" id="KW-0406">Ion transport</keyword>
<evidence type="ECO:0000256" key="6">
    <source>
        <dbReference type="ARBA" id="ARBA00022989"/>
    </source>
</evidence>
<keyword evidence="5 10" id="KW-0812">Transmembrane</keyword>
<dbReference type="InterPro" id="IPR002528">
    <property type="entry name" value="MATE_fam"/>
</dbReference>
<dbReference type="Proteomes" id="UP001157353">
    <property type="component" value="Unassembled WGS sequence"/>
</dbReference>
<feature type="transmembrane region" description="Helical" evidence="10">
    <location>
        <begin position="66"/>
        <end position="88"/>
    </location>
</feature>
<evidence type="ECO:0000313" key="12">
    <source>
        <dbReference type="Proteomes" id="UP001157353"/>
    </source>
</evidence>
<evidence type="ECO:0000256" key="5">
    <source>
        <dbReference type="ARBA" id="ARBA00022692"/>
    </source>
</evidence>
<evidence type="ECO:0000256" key="2">
    <source>
        <dbReference type="ARBA" id="ARBA00022448"/>
    </source>
</evidence>
<feature type="transmembrane region" description="Helical" evidence="10">
    <location>
        <begin position="141"/>
        <end position="157"/>
    </location>
</feature>
<feature type="transmembrane region" description="Helical" evidence="10">
    <location>
        <begin position="364"/>
        <end position="390"/>
    </location>
</feature>
<keyword evidence="4" id="KW-1003">Cell membrane</keyword>
<evidence type="ECO:0000256" key="3">
    <source>
        <dbReference type="ARBA" id="ARBA00022449"/>
    </source>
</evidence>
<gene>
    <name evidence="11" type="ORF">GCM10007916_28140</name>
</gene>
<keyword evidence="8 10" id="KW-0472">Membrane</keyword>
<dbReference type="PANTHER" id="PTHR43298:SF2">
    <property type="entry name" value="FMN_FAD EXPORTER YEEO-RELATED"/>
    <property type="match status" value="1"/>
</dbReference>
<name>A0ABQ6E2T8_9GAMM</name>
<dbReference type="PANTHER" id="PTHR43298">
    <property type="entry name" value="MULTIDRUG RESISTANCE PROTEIN NORM-RELATED"/>
    <property type="match status" value="1"/>
</dbReference>
<evidence type="ECO:0000256" key="4">
    <source>
        <dbReference type="ARBA" id="ARBA00022475"/>
    </source>
</evidence>
<comment type="caution">
    <text evidence="11">The sequence shown here is derived from an EMBL/GenBank/DDBJ whole genome shotgun (WGS) entry which is preliminary data.</text>
</comment>
<protein>
    <recommendedName>
        <fullName evidence="9">Multidrug-efflux transporter</fullName>
    </recommendedName>
</protein>
<feature type="transmembrane region" description="Helical" evidence="10">
    <location>
        <begin position="202"/>
        <end position="224"/>
    </location>
</feature>
<dbReference type="InterPro" id="IPR050222">
    <property type="entry name" value="MATE_MdtK"/>
</dbReference>
<keyword evidence="12" id="KW-1185">Reference proteome</keyword>
<keyword evidence="6 10" id="KW-1133">Transmembrane helix</keyword>
<evidence type="ECO:0000256" key="7">
    <source>
        <dbReference type="ARBA" id="ARBA00023065"/>
    </source>
</evidence>
<organism evidence="11 12">
    <name type="scientific">Psychromonas marina</name>
    <dbReference type="NCBI Taxonomy" id="88364"/>
    <lineage>
        <taxon>Bacteria</taxon>
        <taxon>Pseudomonadati</taxon>
        <taxon>Pseudomonadota</taxon>
        <taxon>Gammaproteobacteria</taxon>
        <taxon>Alteromonadales</taxon>
        <taxon>Psychromonadaceae</taxon>
        <taxon>Psychromonas</taxon>
    </lineage>
</organism>
<keyword evidence="2" id="KW-0813">Transport</keyword>
<feature type="transmembrane region" description="Helical" evidence="10">
    <location>
        <begin position="100"/>
        <end position="121"/>
    </location>
</feature>
<evidence type="ECO:0000313" key="11">
    <source>
        <dbReference type="EMBL" id="GLS91744.1"/>
    </source>
</evidence>
<feature type="transmembrane region" description="Helical" evidence="10">
    <location>
        <begin position="326"/>
        <end position="344"/>
    </location>
</feature>
<evidence type="ECO:0000256" key="1">
    <source>
        <dbReference type="ARBA" id="ARBA00004429"/>
    </source>
</evidence>
<dbReference type="EMBL" id="BSPQ01000015">
    <property type="protein sequence ID" value="GLS91744.1"/>
    <property type="molecule type" value="Genomic_DNA"/>
</dbReference>
<comment type="subcellular location">
    <subcellularLocation>
        <location evidence="1">Cell inner membrane</location>
        <topology evidence="1">Multi-pass membrane protein</topology>
    </subcellularLocation>
</comment>
<dbReference type="NCBIfam" id="TIGR00797">
    <property type="entry name" value="matE"/>
    <property type="match status" value="1"/>
</dbReference>
<dbReference type="PIRSF" id="PIRSF006603">
    <property type="entry name" value="DinF"/>
    <property type="match status" value="1"/>
</dbReference>